<dbReference type="InterPro" id="IPR009327">
    <property type="entry name" value="Cupin_DUF985"/>
</dbReference>
<evidence type="ECO:0000313" key="3">
    <source>
        <dbReference type="Proteomes" id="UP000054408"/>
    </source>
</evidence>
<dbReference type="SUPFAM" id="SSF51182">
    <property type="entry name" value="RmlC-like cupins"/>
    <property type="match status" value="1"/>
</dbReference>
<dbReference type="Pfam" id="PF06172">
    <property type="entry name" value="Cupin_5"/>
    <property type="match status" value="1"/>
</dbReference>
<proteinExistence type="predicted"/>
<dbReference type="AlphaFoldDB" id="A0A0L0DCH0"/>
<feature type="domain" description="DUF985" evidence="1">
    <location>
        <begin position="6"/>
        <end position="154"/>
    </location>
</feature>
<keyword evidence="3" id="KW-1185">Reference proteome</keyword>
<dbReference type="OMA" id="HWHRIDA"/>
<dbReference type="InterPro" id="IPR039935">
    <property type="entry name" value="YML079W-like"/>
</dbReference>
<dbReference type="OrthoDB" id="6614653at2759"/>
<accession>A0A0L0DCH0</accession>
<gene>
    <name evidence="2" type="ORF">AMSG_05794</name>
</gene>
<sequence>MAMVWEQLVEKLGMQAHPEGGFFVETYRADEEVAGGALPARFSATPRAFSTAILFLIPAGHVSALHRIAQDEVWHFYAGSPLVVEVLTDGEDGPSSSALLLGSDLFAGQAVQGVVKAGAWFGAHLADEDAGPEAYALVGCTVAPGFDFADFELAKADEMVAKFASVPGLDEALLRRMCAA</sequence>
<dbReference type="InterPro" id="IPR011051">
    <property type="entry name" value="RmlC_Cupin_sf"/>
</dbReference>
<dbReference type="Proteomes" id="UP000054408">
    <property type="component" value="Unassembled WGS sequence"/>
</dbReference>
<dbReference type="Gene3D" id="2.60.120.10">
    <property type="entry name" value="Jelly Rolls"/>
    <property type="match status" value="1"/>
</dbReference>
<evidence type="ECO:0000313" key="2">
    <source>
        <dbReference type="EMBL" id="KNC50034.1"/>
    </source>
</evidence>
<name>A0A0L0DCH0_THETB</name>
<dbReference type="eggNOG" id="ENOG502RM2D">
    <property type="taxonomic scope" value="Eukaryota"/>
</dbReference>
<dbReference type="CDD" id="cd06121">
    <property type="entry name" value="cupin_YML079wp"/>
    <property type="match status" value="1"/>
</dbReference>
<dbReference type="GeneID" id="25565123"/>
<dbReference type="RefSeq" id="XP_013757201.1">
    <property type="nucleotide sequence ID" value="XM_013901747.1"/>
</dbReference>
<dbReference type="PANTHER" id="PTHR33387">
    <property type="entry name" value="RMLC-LIKE JELLY ROLL FOLD PROTEIN"/>
    <property type="match status" value="1"/>
</dbReference>
<dbReference type="PANTHER" id="PTHR33387:SF3">
    <property type="entry name" value="DUF985 DOMAIN-CONTAINING PROTEIN"/>
    <property type="match status" value="1"/>
</dbReference>
<organism evidence="2 3">
    <name type="scientific">Thecamonas trahens ATCC 50062</name>
    <dbReference type="NCBI Taxonomy" id="461836"/>
    <lineage>
        <taxon>Eukaryota</taxon>
        <taxon>Apusozoa</taxon>
        <taxon>Apusomonadida</taxon>
        <taxon>Apusomonadidae</taxon>
        <taxon>Thecamonas</taxon>
    </lineage>
</organism>
<protein>
    <recommendedName>
        <fullName evidence="1">DUF985 domain-containing protein</fullName>
    </recommendedName>
</protein>
<dbReference type="InterPro" id="IPR014710">
    <property type="entry name" value="RmlC-like_jellyroll"/>
</dbReference>
<reference evidence="2 3" key="1">
    <citation type="submission" date="2010-05" db="EMBL/GenBank/DDBJ databases">
        <title>The Genome Sequence of Thecamonas trahens ATCC 50062.</title>
        <authorList>
            <consortium name="The Broad Institute Genome Sequencing Platform"/>
            <person name="Russ C."/>
            <person name="Cuomo C."/>
            <person name="Shea T."/>
            <person name="Young S.K."/>
            <person name="Zeng Q."/>
            <person name="Koehrsen M."/>
            <person name="Haas B."/>
            <person name="Borodovsky M."/>
            <person name="Guigo R."/>
            <person name="Alvarado L."/>
            <person name="Berlin A."/>
            <person name="Bochicchio J."/>
            <person name="Borenstein D."/>
            <person name="Chapman S."/>
            <person name="Chen Z."/>
            <person name="Freedman E."/>
            <person name="Gellesch M."/>
            <person name="Goldberg J."/>
            <person name="Griggs A."/>
            <person name="Gujja S."/>
            <person name="Heilman E."/>
            <person name="Heiman D."/>
            <person name="Hepburn T."/>
            <person name="Howarth C."/>
            <person name="Jen D."/>
            <person name="Larson L."/>
            <person name="Mehta T."/>
            <person name="Park D."/>
            <person name="Pearson M."/>
            <person name="Roberts A."/>
            <person name="Saif S."/>
            <person name="Shenoy N."/>
            <person name="Sisk P."/>
            <person name="Stolte C."/>
            <person name="Sykes S."/>
            <person name="Thomson T."/>
            <person name="Walk T."/>
            <person name="White J."/>
            <person name="Yandava C."/>
            <person name="Burger G."/>
            <person name="Gray M.W."/>
            <person name="Holland P.W.H."/>
            <person name="King N."/>
            <person name="Lang F.B.F."/>
            <person name="Roger A.J."/>
            <person name="Ruiz-Trillo I."/>
            <person name="Lander E."/>
            <person name="Nusbaum C."/>
        </authorList>
    </citation>
    <scope>NUCLEOTIDE SEQUENCE [LARGE SCALE GENOMIC DNA]</scope>
    <source>
        <strain evidence="2 3">ATCC 50062</strain>
    </source>
</reference>
<dbReference type="EMBL" id="GL349459">
    <property type="protein sequence ID" value="KNC50034.1"/>
    <property type="molecule type" value="Genomic_DNA"/>
</dbReference>
<evidence type="ECO:0000259" key="1">
    <source>
        <dbReference type="Pfam" id="PF06172"/>
    </source>
</evidence>